<dbReference type="InterPro" id="IPR041129">
    <property type="entry name" value="CdiI_2"/>
</dbReference>
<name>A0AAX2CEK1_9BACI</name>
<evidence type="ECO:0000313" key="3">
    <source>
        <dbReference type="Proteomes" id="UP000242164"/>
    </source>
</evidence>
<dbReference type="AlphaFoldDB" id="A0AAX2CEK1"/>
<dbReference type="EMBL" id="FMIK01000018">
    <property type="protein sequence ID" value="SCL87207.1"/>
    <property type="molecule type" value="Genomic_DNA"/>
</dbReference>
<dbReference type="RefSeq" id="WP_087098017.1">
    <property type="nucleotide sequence ID" value="NZ_CP066179.1"/>
</dbReference>
<accession>A0AAX2CEK1</accession>
<feature type="domain" description="CdiI immunity protein" evidence="1">
    <location>
        <begin position="8"/>
        <end position="72"/>
    </location>
</feature>
<reference evidence="2 3" key="1">
    <citation type="submission" date="2016-08" db="EMBL/GenBank/DDBJ databases">
        <authorList>
            <person name="Loux V."/>
            <person name="Rue O."/>
        </authorList>
    </citation>
    <scope>NUCLEOTIDE SEQUENCE [LARGE SCALE GENOMIC DNA]</scope>
    <source>
        <strain evidence="2 3">AFSSA_08CEB44bac</strain>
    </source>
</reference>
<dbReference type="Pfam" id="PF18593">
    <property type="entry name" value="CdiI_2"/>
    <property type="match status" value="1"/>
</dbReference>
<organism evidence="2 3">
    <name type="scientific">Bacillus cytotoxicus</name>
    <dbReference type="NCBI Taxonomy" id="580165"/>
    <lineage>
        <taxon>Bacteria</taxon>
        <taxon>Bacillati</taxon>
        <taxon>Bacillota</taxon>
        <taxon>Bacilli</taxon>
        <taxon>Bacillales</taxon>
        <taxon>Bacillaceae</taxon>
        <taxon>Bacillus</taxon>
        <taxon>Bacillus cereus group</taxon>
    </lineage>
</organism>
<evidence type="ECO:0000313" key="2">
    <source>
        <dbReference type="EMBL" id="SCL87207.1"/>
    </source>
</evidence>
<dbReference type="Proteomes" id="UP000242164">
    <property type="component" value="Unassembled WGS sequence"/>
</dbReference>
<sequence>MINEEQLSNLRYFLECYFNVSADYSELDALIKEYKEIESDEYIKNLKEEINLVLSADNIEFIRSFIKKYGMRNMKNDDKIIWFLSHIRNHI</sequence>
<evidence type="ECO:0000259" key="1">
    <source>
        <dbReference type="Pfam" id="PF18593"/>
    </source>
</evidence>
<comment type="caution">
    <text evidence="2">The sequence shown here is derived from an EMBL/GenBank/DDBJ whole genome shotgun (WGS) entry which is preliminary data.</text>
</comment>
<proteinExistence type="predicted"/>
<gene>
    <name evidence="2" type="ORF">BCB44BAC_01106</name>
</gene>
<protein>
    <recommendedName>
        <fullName evidence="1">CdiI immunity protein domain-containing protein</fullName>
    </recommendedName>
</protein>